<dbReference type="InterPro" id="IPR013325">
    <property type="entry name" value="RNA_pol_sigma_r2"/>
</dbReference>
<evidence type="ECO:0000313" key="8">
    <source>
        <dbReference type="Proteomes" id="UP000642180"/>
    </source>
</evidence>
<dbReference type="InterPro" id="IPR007627">
    <property type="entry name" value="RNA_pol_sigma70_r2"/>
</dbReference>
<feature type="domain" description="RNA polymerase sigma-70 region 2" evidence="5">
    <location>
        <begin position="5"/>
        <end position="70"/>
    </location>
</feature>
<keyword evidence="3" id="KW-0731">Sigma factor</keyword>
<dbReference type="InterPro" id="IPR013249">
    <property type="entry name" value="RNA_pol_sigma70_r4_t2"/>
</dbReference>
<keyword evidence="8" id="KW-1185">Reference proteome</keyword>
<proteinExistence type="inferred from homology"/>
<keyword evidence="4" id="KW-0804">Transcription</keyword>
<dbReference type="InterPro" id="IPR036388">
    <property type="entry name" value="WH-like_DNA-bd_sf"/>
</dbReference>
<evidence type="ECO:0000256" key="1">
    <source>
        <dbReference type="ARBA" id="ARBA00010641"/>
    </source>
</evidence>
<dbReference type="Pfam" id="PF04542">
    <property type="entry name" value="Sigma70_r2"/>
    <property type="match status" value="1"/>
</dbReference>
<dbReference type="GO" id="GO:0016987">
    <property type="term" value="F:sigma factor activity"/>
    <property type="evidence" value="ECO:0007669"/>
    <property type="project" value="UniProtKB-KW"/>
</dbReference>
<dbReference type="InterPro" id="IPR013324">
    <property type="entry name" value="RNA_pol_sigma_r3/r4-like"/>
</dbReference>
<evidence type="ECO:0000259" key="6">
    <source>
        <dbReference type="Pfam" id="PF08281"/>
    </source>
</evidence>
<dbReference type="Gene3D" id="1.10.1740.10">
    <property type="match status" value="1"/>
</dbReference>
<protein>
    <submittedName>
        <fullName evidence="7">RNA polymerase sigma factor</fullName>
    </submittedName>
</protein>
<dbReference type="GO" id="GO:0006352">
    <property type="term" value="P:DNA-templated transcription initiation"/>
    <property type="evidence" value="ECO:0007669"/>
    <property type="project" value="InterPro"/>
</dbReference>
<evidence type="ECO:0000259" key="5">
    <source>
        <dbReference type="Pfam" id="PF04542"/>
    </source>
</evidence>
<organism evidence="7 8">
    <name type="scientific">Oxalicibacterium faecigallinarum</name>
    <dbReference type="NCBI Taxonomy" id="573741"/>
    <lineage>
        <taxon>Bacteria</taxon>
        <taxon>Pseudomonadati</taxon>
        <taxon>Pseudomonadota</taxon>
        <taxon>Betaproteobacteria</taxon>
        <taxon>Burkholderiales</taxon>
        <taxon>Oxalobacteraceae</taxon>
        <taxon>Oxalicibacterium</taxon>
    </lineage>
</organism>
<evidence type="ECO:0000313" key="7">
    <source>
        <dbReference type="EMBL" id="GGI18336.1"/>
    </source>
</evidence>
<dbReference type="Gene3D" id="1.10.10.10">
    <property type="entry name" value="Winged helix-like DNA-binding domain superfamily/Winged helix DNA-binding domain"/>
    <property type="match status" value="1"/>
</dbReference>
<dbReference type="PANTHER" id="PTHR43133:SF62">
    <property type="entry name" value="RNA POLYMERASE SIGMA FACTOR SIGZ"/>
    <property type="match status" value="1"/>
</dbReference>
<evidence type="ECO:0000256" key="2">
    <source>
        <dbReference type="ARBA" id="ARBA00023015"/>
    </source>
</evidence>
<dbReference type="EMBL" id="BMDI01000001">
    <property type="protein sequence ID" value="GGI18336.1"/>
    <property type="molecule type" value="Genomic_DNA"/>
</dbReference>
<dbReference type="Proteomes" id="UP000642180">
    <property type="component" value="Unassembled WGS sequence"/>
</dbReference>
<evidence type="ECO:0000256" key="3">
    <source>
        <dbReference type="ARBA" id="ARBA00023082"/>
    </source>
</evidence>
<accession>A0A8J3F5V7</accession>
<dbReference type="SUPFAM" id="SSF88946">
    <property type="entry name" value="Sigma2 domain of RNA polymerase sigma factors"/>
    <property type="match status" value="1"/>
</dbReference>
<dbReference type="SUPFAM" id="SSF88659">
    <property type="entry name" value="Sigma3 and sigma4 domains of RNA polymerase sigma factors"/>
    <property type="match status" value="1"/>
</dbReference>
<dbReference type="PANTHER" id="PTHR43133">
    <property type="entry name" value="RNA POLYMERASE ECF-TYPE SIGMA FACTO"/>
    <property type="match status" value="1"/>
</dbReference>
<comment type="caution">
    <text evidence="7">The sequence shown here is derived from an EMBL/GenBank/DDBJ whole genome shotgun (WGS) entry which is preliminary data.</text>
</comment>
<dbReference type="NCBIfam" id="TIGR02937">
    <property type="entry name" value="sigma70-ECF"/>
    <property type="match status" value="1"/>
</dbReference>
<evidence type="ECO:0000256" key="4">
    <source>
        <dbReference type="ARBA" id="ARBA00023163"/>
    </source>
</evidence>
<feature type="domain" description="RNA polymerase sigma factor 70 region 4 type 2" evidence="6">
    <location>
        <begin position="101"/>
        <end position="153"/>
    </location>
</feature>
<dbReference type="InterPro" id="IPR014284">
    <property type="entry name" value="RNA_pol_sigma-70_dom"/>
</dbReference>
<dbReference type="GO" id="GO:0003677">
    <property type="term" value="F:DNA binding"/>
    <property type="evidence" value="ECO:0007669"/>
    <property type="project" value="InterPro"/>
</dbReference>
<comment type="similarity">
    <text evidence="1">Belongs to the sigma-70 factor family. ECF subfamily.</text>
</comment>
<keyword evidence="2" id="KW-0805">Transcription regulation</keyword>
<gene>
    <name evidence="7" type="ORF">GCM10008066_13500</name>
</gene>
<dbReference type="Pfam" id="PF08281">
    <property type="entry name" value="Sigma70_r4_2"/>
    <property type="match status" value="1"/>
</dbReference>
<dbReference type="AlphaFoldDB" id="A0A8J3F5V7"/>
<sequence>MIYLQDGKRLLGVALRIVRERQLAEDVLHDAFVNIWRKAHTFDVNSGEGRGWVYSVVRYQALNVVRNRERETQVDEEALESMDAAQLDHLSDAFELKHDLGRLHDCLSALDLPRRNSLLYAYVDGCSHREIAERLNSPVGTVKAWIRRGLTALRECMG</sequence>
<reference evidence="8" key="1">
    <citation type="journal article" date="2019" name="Int. J. Syst. Evol. Microbiol.">
        <title>The Global Catalogue of Microorganisms (GCM) 10K type strain sequencing project: providing services to taxonomists for standard genome sequencing and annotation.</title>
        <authorList>
            <consortium name="The Broad Institute Genomics Platform"/>
            <consortium name="The Broad Institute Genome Sequencing Center for Infectious Disease"/>
            <person name="Wu L."/>
            <person name="Ma J."/>
        </authorList>
    </citation>
    <scope>NUCLEOTIDE SEQUENCE [LARGE SCALE GENOMIC DNA]</scope>
    <source>
        <strain evidence="8">CCM 2767</strain>
    </source>
</reference>
<dbReference type="InterPro" id="IPR039425">
    <property type="entry name" value="RNA_pol_sigma-70-like"/>
</dbReference>
<name>A0A8J3F5V7_9BURK</name>